<sequence>MQSIDIFIQSEHSPDIRAGVAEPVQNLAGLLAKFEPPIVLQDGQFIFLEDLAAPLEPDAIVEELLPMCPDEQGMASALRLHISRCRLVEVSVRFNAEEAKRRFAPGATIARVHHWAARRAFNLSPRDAAEHVLQIRGTNARPDRDVHVGTLTDGKTCTVAFDLVPRKRVEG</sequence>
<dbReference type="RefSeq" id="WP_230551288.1">
    <property type="nucleotide sequence ID" value="NZ_JAJISD010000005.1"/>
</dbReference>
<proteinExistence type="predicted"/>
<name>A0ABS8KVI0_9HYPH</name>
<dbReference type="Proteomes" id="UP001198862">
    <property type="component" value="Unassembled WGS sequence"/>
</dbReference>
<reference evidence="1 2" key="1">
    <citation type="submission" date="2021-11" db="EMBL/GenBank/DDBJ databases">
        <authorList>
            <person name="Lee D.-H."/>
            <person name="Kim S.-B."/>
        </authorList>
    </citation>
    <scope>NUCLEOTIDE SEQUENCE [LARGE SCALE GENOMIC DNA]</scope>
    <source>
        <strain evidence="1 2">KCTC 52223</strain>
    </source>
</reference>
<dbReference type="EMBL" id="JAJISD010000005">
    <property type="protein sequence ID" value="MCC8430103.1"/>
    <property type="molecule type" value="Genomic_DNA"/>
</dbReference>
<keyword evidence="2" id="KW-1185">Reference proteome</keyword>
<gene>
    <name evidence="1" type="ORF">LJ725_14095</name>
</gene>
<evidence type="ECO:0000313" key="1">
    <source>
        <dbReference type="EMBL" id="MCC8430103.1"/>
    </source>
</evidence>
<protein>
    <submittedName>
        <fullName evidence="1">Uncharacterized protein</fullName>
    </submittedName>
</protein>
<evidence type="ECO:0000313" key="2">
    <source>
        <dbReference type="Proteomes" id="UP001198862"/>
    </source>
</evidence>
<comment type="caution">
    <text evidence="1">The sequence shown here is derived from an EMBL/GenBank/DDBJ whole genome shotgun (WGS) entry which is preliminary data.</text>
</comment>
<organism evidence="1 2">
    <name type="scientific">Reyranella aquatilis</name>
    <dbReference type="NCBI Taxonomy" id="2035356"/>
    <lineage>
        <taxon>Bacteria</taxon>
        <taxon>Pseudomonadati</taxon>
        <taxon>Pseudomonadota</taxon>
        <taxon>Alphaproteobacteria</taxon>
        <taxon>Hyphomicrobiales</taxon>
        <taxon>Reyranellaceae</taxon>
        <taxon>Reyranella</taxon>
    </lineage>
</organism>
<accession>A0ABS8KVI0</accession>